<dbReference type="GO" id="GO:0006355">
    <property type="term" value="P:regulation of DNA-templated transcription"/>
    <property type="evidence" value="ECO:0007669"/>
    <property type="project" value="InterPro"/>
</dbReference>
<dbReference type="InterPro" id="IPR006197">
    <property type="entry name" value="Peptidase_S24_LexA"/>
</dbReference>
<dbReference type="EMBL" id="CP023819">
    <property type="protein sequence ID" value="ATL91152.1"/>
    <property type="molecule type" value="Genomic_DNA"/>
</dbReference>
<evidence type="ECO:0000256" key="3">
    <source>
        <dbReference type="ARBA" id="ARBA00022801"/>
    </source>
</evidence>
<dbReference type="GO" id="GO:0006281">
    <property type="term" value="P:DNA repair"/>
    <property type="evidence" value="ECO:0007669"/>
    <property type="project" value="UniProtKB-KW"/>
</dbReference>
<dbReference type="InterPro" id="IPR036286">
    <property type="entry name" value="LexA/Signal_pep-like_sf"/>
</dbReference>
<dbReference type="PRINTS" id="PR00726">
    <property type="entry name" value="LEXASERPTASE"/>
</dbReference>
<evidence type="ECO:0000313" key="9">
    <source>
        <dbReference type="Proteomes" id="UP000223709"/>
    </source>
</evidence>
<dbReference type="InterPro" id="IPR015927">
    <property type="entry name" value="Peptidase_S24_S26A/B/C"/>
</dbReference>
<dbReference type="GO" id="GO:0009432">
    <property type="term" value="P:SOS response"/>
    <property type="evidence" value="ECO:0007669"/>
    <property type="project" value="UniProtKB-KW"/>
</dbReference>
<dbReference type="Gene3D" id="1.10.260.40">
    <property type="entry name" value="lambda repressor-like DNA-binding domains"/>
    <property type="match status" value="1"/>
</dbReference>
<dbReference type="SMART" id="SM00530">
    <property type="entry name" value="HTH_XRE"/>
    <property type="match status" value="1"/>
</dbReference>
<keyword evidence="3 7" id="KW-0378">Hydrolase</keyword>
<dbReference type="SUPFAM" id="SSF51306">
    <property type="entry name" value="LexA/Signal peptidase"/>
    <property type="match status" value="1"/>
</dbReference>
<evidence type="ECO:0000256" key="6">
    <source>
        <dbReference type="ARBA" id="ARBA00023236"/>
    </source>
</evidence>
<evidence type="ECO:0000256" key="2">
    <source>
        <dbReference type="ARBA" id="ARBA00022763"/>
    </source>
</evidence>
<name>A0A2A7ADR8_9FIRM</name>
<proteinExistence type="inferred from homology"/>
<dbReference type="InterPro" id="IPR039418">
    <property type="entry name" value="LexA-like"/>
</dbReference>
<keyword evidence="6" id="KW-0742">SOS response</keyword>
<keyword evidence="5" id="KW-0234">DNA repair</keyword>
<dbReference type="InterPro" id="IPR050077">
    <property type="entry name" value="LexA_repressor"/>
</dbReference>
<keyword evidence="2" id="KW-0227">DNA damage</keyword>
<dbReference type="RefSeq" id="WP_097773676.1">
    <property type="nucleotide sequence ID" value="NZ_CABVEJ010000001.1"/>
</dbReference>
<dbReference type="PROSITE" id="PS50943">
    <property type="entry name" value="HTH_CROC1"/>
    <property type="match status" value="1"/>
</dbReference>
<dbReference type="PANTHER" id="PTHR33516">
    <property type="entry name" value="LEXA REPRESSOR"/>
    <property type="match status" value="1"/>
</dbReference>
<dbReference type="AlphaFoldDB" id="A0A2A7ADR8"/>
<dbReference type="PANTHER" id="PTHR33516:SF2">
    <property type="entry name" value="LEXA REPRESSOR-RELATED"/>
    <property type="match status" value="1"/>
</dbReference>
<evidence type="ECO:0000256" key="7">
    <source>
        <dbReference type="RuleBase" id="RU003991"/>
    </source>
</evidence>
<evidence type="ECO:0000256" key="1">
    <source>
        <dbReference type="ARBA" id="ARBA00007484"/>
    </source>
</evidence>
<dbReference type="GO" id="GO:0003677">
    <property type="term" value="F:DNA binding"/>
    <property type="evidence" value="ECO:0007669"/>
    <property type="project" value="InterPro"/>
</dbReference>
<accession>A0A2A7ADR8</accession>
<dbReference type="CDD" id="cd06529">
    <property type="entry name" value="S24_LexA-like"/>
    <property type="match status" value="1"/>
</dbReference>
<dbReference type="InterPro" id="IPR001387">
    <property type="entry name" value="Cro/C1-type_HTH"/>
</dbReference>
<gene>
    <name evidence="8" type="ORF">CRH10_13070</name>
</gene>
<reference evidence="8 9" key="1">
    <citation type="submission" date="2017-10" db="EMBL/GenBank/DDBJ databases">
        <title>Complete Genome Sequence of Faecalibacterium prausnitzii isolated from the gut of healthy adult Indian.</title>
        <authorList>
            <person name="Bag S."/>
            <person name="Ghosh T.S."/>
            <person name="Das B."/>
        </authorList>
    </citation>
    <scope>NUCLEOTIDE SEQUENCE [LARGE SCALE GENOMIC DNA]</scope>
    <source>
        <strain evidence="8 9">Indica</strain>
    </source>
</reference>
<keyword evidence="4 7" id="KW-0068">Autocatalytic cleavage</keyword>
<dbReference type="Pfam" id="PF01381">
    <property type="entry name" value="HTH_3"/>
    <property type="match status" value="1"/>
</dbReference>
<evidence type="ECO:0000256" key="5">
    <source>
        <dbReference type="ARBA" id="ARBA00023204"/>
    </source>
</evidence>
<sequence length="211" mass="23302">MFYDCYTALCQARGISRSRAAQEMGLSNSTVTKWKNTGATPSGETLARVSAYFGVPVGELLGEAFPSVQEERKLPEGAVPFDPALTAPLLGTVRAGLPMYAEENIEGYIPITRKDGARYFWLRVRGDSMNAVGISENDEILVREQPEVENGQLAVVMVNGDEATVKYFRQEGSLVVLTPKSFNPVHQPQIYDLKRVQVRVVGLVVECRKVF</sequence>
<dbReference type="Proteomes" id="UP000223709">
    <property type="component" value="Chromosome"/>
</dbReference>
<dbReference type="GO" id="GO:0016787">
    <property type="term" value="F:hydrolase activity"/>
    <property type="evidence" value="ECO:0007669"/>
    <property type="project" value="UniProtKB-KW"/>
</dbReference>
<evidence type="ECO:0000256" key="4">
    <source>
        <dbReference type="ARBA" id="ARBA00022813"/>
    </source>
</evidence>
<organism evidence="8 9">
    <name type="scientific">Faecalibacterium prausnitzii</name>
    <dbReference type="NCBI Taxonomy" id="853"/>
    <lineage>
        <taxon>Bacteria</taxon>
        <taxon>Bacillati</taxon>
        <taxon>Bacillota</taxon>
        <taxon>Clostridia</taxon>
        <taxon>Eubacteriales</taxon>
        <taxon>Oscillospiraceae</taxon>
        <taxon>Faecalibacterium</taxon>
    </lineage>
</organism>
<dbReference type="Pfam" id="PF00717">
    <property type="entry name" value="Peptidase_S24"/>
    <property type="match status" value="1"/>
</dbReference>
<comment type="similarity">
    <text evidence="1 7">Belongs to the peptidase S24 family.</text>
</comment>
<dbReference type="InterPro" id="IPR010982">
    <property type="entry name" value="Lambda_DNA-bd_dom_sf"/>
</dbReference>
<dbReference type="Gene3D" id="2.10.109.10">
    <property type="entry name" value="Umud Fragment, subunit A"/>
    <property type="match status" value="1"/>
</dbReference>
<dbReference type="CDD" id="cd00093">
    <property type="entry name" value="HTH_XRE"/>
    <property type="match status" value="1"/>
</dbReference>
<dbReference type="SUPFAM" id="SSF47413">
    <property type="entry name" value="lambda repressor-like DNA-binding domains"/>
    <property type="match status" value="1"/>
</dbReference>
<protein>
    <submittedName>
        <fullName evidence="8">Transcriptional regulator</fullName>
    </submittedName>
</protein>
<evidence type="ECO:0000313" key="8">
    <source>
        <dbReference type="EMBL" id="ATL91152.1"/>
    </source>
</evidence>